<evidence type="ECO:0000256" key="1">
    <source>
        <dbReference type="ARBA" id="ARBA00022553"/>
    </source>
</evidence>
<dbReference type="EMBL" id="LNQE01000156">
    <property type="protein sequence ID" value="KUG28913.1"/>
    <property type="molecule type" value="Genomic_DNA"/>
</dbReference>
<sequence length="154" mass="16999">MEQKVLIVDGDPLALAYHTHLLSRHFRVATAQNATEALSLLQDDDSFAVVVSDLLLPSPGGRSFLAKVGRQYPDIVHIVLADNPSPETIMNTINNNTIFGFFSKSAPPTRIIRKIRAALELHRQQANLPLPRKHNVLSPEERDFLSVLAGSLPC</sequence>
<reference evidence="3" key="1">
    <citation type="journal article" date="2015" name="Proc. Natl. Acad. Sci. U.S.A.">
        <title>Networks of energetic and metabolic interactions define dynamics in microbial communities.</title>
        <authorList>
            <person name="Embree M."/>
            <person name="Liu J.K."/>
            <person name="Al-Bassam M.M."/>
            <person name="Zengler K."/>
        </authorList>
    </citation>
    <scope>NUCLEOTIDE SEQUENCE</scope>
</reference>
<keyword evidence="1" id="KW-0597">Phosphoprotein</keyword>
<dbReference type="GO" id="GO:0000160">
    <property type="term" value="P:phosphorelay signal transduction system"/>
    <property type="evidence" value="ECO:0007669"/>
    <property type="project" value="InterPro"/>
</dbReference>
<dbReference type="SMART" id="SM00448">
    <property type="entry name" value="REC"/>
    <property type="match status" value="1"/>
</dbReference>
<dbReference type="AlphaFoldDB" id="A0A0W8G7C7"/>
<dbReference type="PANTHER" id="PTHR44591:SF19">
    <property type="entry name" value="TWO-COMPONENT RESPONSE REGULATOR-RELATED"/>
    <property type="match status" value="1"/>
</dbReference>
<comment type="caution">
    <text evidence="3">The sequence shown here is derived from an EMBL/GenBank/DDBJ whole genome shotgun (WGS) entry which is preliminary data.</text>
</comment>
<protein>
    <submittedName>
        <fullName evidence="3">Response regulator</fullName>
    </submittedName>
</protein>
<evidence type="ECO:0000313" key="3">
    <source>
        <dbReference type="EMBL" id="KUG28913.1"/>
    </source>
</evidence>
<proteinExistence type="predicted"/>
<dbReference type="PROSITE" id="PS50110">
    <property type="entry name" value="RESPONSE_REGULATORY"/>
    <property type="match status" value="1"/>
</dbReference>
<dbReference type="InterPro" id="IPR011006">
    <property type="entry name" value="CheY-like_superfamily"/>
</dbReference>
<dbReference type="Gene3D" id="3.40.50.2300">
    <property type="match status" value="1"/>
</dbReference>
<organism evidence="3">
    <name type="scientific">hydrocarbon metagenome</name>
    <dbReference type="NCBI Taxonomy" id="938273"/>
    <lineage>
        <taxon>unclassified sequences</taxon>
        <taxon>metagenomes</taxon>
        <taxon>ecological metagenomes</taxon>
    </lineage>
</organism>
<feature type="domain" description="Response regulatory" evidence="2">
    <location>
        <begin position="4"/>
        <end position="119"/>
    </location>
</feature>
<name>A0A0W8G7C7_9ZZZZ</name>
<evidence type="ECO:0000259" key="2">
    <source>
        <dbReference type="PROSITE" id="PS50110"/>
    </source>
</evidence>
<dbReference type="PANTHER" id="PTHR44591">
    <property type="entry name" value="STRESS RESPONSE REGULATOR PROTEIN 1"/>
    <property type="match status" value="1"/>
</dbReference>
<dbReference type="SUPFAM" id="SSF52172">
    <property type="entry name" value="CheY-like"/>
    <property type="match status" value="1"/>
</dbReference>
<dbReference type="InterPro" id="IPR050595">
    <property type="entry name" value="Bact_response_regulator"/>
</dbReference>
<gene>
    <name evidence="3" type="ORF">ASZ90_001210</name>
</gene>
<dbReference type="InterPro" id="IPR001789">
    <property type="entry name" value="Sig_transdc_resp-reg_receiver"/>
</dbReference>
<dbReference type="Pfam" id="PF00072">
    <property type="entry name" value="Response_reg"/>
    <property type="match status" value="1"/>
</dbReference>
<accession>A0A0W8G7C7</accession>